<feature type="binding site" evidence="18">
    <location>
        <begin position="126"/>
        <end position="132"/>
    </location>
    <ligand>
        <name>(6S)-NADPHX</name>
        <dbReference type="ChEBI" id="CHEBI:64076"/>
    </ligand>
</feature>
<evidence type="ECO:0000256" key="15">
    <source>
        <dbReference type="ARBA" id="ARBA00048238"/>
    </source>
</evidence>
<dbReference type="GO" id="GO:0110051">
    <property type="term" value="P:metabolite repair"/>
    <property type="evidence" value="ECO:0007669"/>
    <property type="project" value="TreeGrafter"/>
</dbReference>
<dbReference type="Pfam" id="PF01256">
    <property type="entry name" value="Carb_kinase"/>
    <property type="match status" value="1"/>
</dbReference>
<reference evidence="22 23" key="1">
    <citation type="submission" date="2020-04" db="EMBL/GenBank/DDBJ databases">
        <title>Genome sequencing of novel species.</title>
        <authorList>
            <person name="Heo J."/>
            <person name="Kim S.-J."/>
            <person name="Kim J.-S."/>
            <person name="Hong S.-B."/>
            <person name="Kwon S.-W."/>
        </authorList>
    </citation>
    <scope>NUCLEOTIDE SEQUENCE [LARGE SCALE GENOMIC DNA]</scope>
    <source>
        <strain evidence="22 23">GN2-R2</strain>
    </source>
</reference>
<keyword evidence="7 17" id="KW-0067">ATP-binding</keyword>
<dbReference type="PROSITE" id="PS51385">
    <property type="entry name" value="YJEF_N"/>
    <property type="match status" value="1"/>
</dbReference>
<evidence type="ECO:0000256" key="12">
    <source>
        <dbReference type="ARBA" id="ARBA00023239"/>
    </source>
</evidence>
<dbReference type="AlphaFoldDB" id="A0A7Z2VZY8"/>
<dbReference type="InterPro" id="IPR000631">
    <property type="entry name" value="CARKD"/>
</dbReference>
<keyword evidence="8 17" id="KW-0521">NADP</keyword>
<evidence type="ECO:0000256" key="19">
    <source>
        <dbReference type="PIRNR" id="PIRNR017184"/>
    </source>
</evidence>
<dbReference type="Proteomes" id="UP000502415">
    <property type="component" value="Chromosome"/>
</dbReference>
<feature type="binding site" evidence="18">
    <location>
        <begin position="59"/>
        <end position="63"/>
    </location>
    <ligand>
        <name>(6S)-NADPHX</name>
        <dbReference type="ChEBI" id="CHEBI:64076"/>
    </ligand>
</feature>
<proteinExistence type="inferred from homology"/>
<dbReference type="RefSeq" id="WP_170204478.1">
    <property type="nucleotide sequence ID" value="NZ_CP051685.1"/>
</dbReference>
<comment type="similarity">
    <text evidence="17">Belongs to the NnrD/CARKD family.</text>
</comment>
<dbReference type="SUPFAM" id="SSF53613">
    <property type="entry name" value="Ribokinase-like"/>
    <property type="match status" value="1"/>
</dbReference>
<feature type="binding site" evidence="17">
    <location>
        <position position="439"/>
    </location>
    <ligand>
        <name>AMP</name>
        <dbReference type="ChEBI" id="CHEBI:456215"/>
    </ligand>
</feature>
<feature type="domain" description="YjeF C-terminal" evidence="20">
    <location>
        <begin position="228"/>
        <end position="500"/>
    </location>
</feature>
<dbReference type="HAMAP" id="MF_01966">
    <property type="entry name" value="NADHX_epimerase"/>
    <property type="match status" value="1"/>
</dbReference>
<keyword evidence="13" id="KW-0511">Multifunctional enzyme</keyword>
<evidence type="ECO:0000256" key="14">
    <source>
        <dbReference type="ARBA" id="ARBA00025153"/>
    </source>
</evidence>
<evidence type="ECO:0000256" key="2">
    <source>
        <dbReference type="ARBA" id="ARBA00000909"/>
    </source>
</evidence>
<dbReference type="CDD" id="cd01171">
    <property type="entry name" value="YXKO-related"/>
    <property type="match status" value="1"/>
</dbReference>
<evidence type="ECO:0000256" key="4">
    <source>
        <dbReference type="ARBA" id="ARBA00009524"/>
    </source>
</evidence>
<feature type="binding site" evidence="17">
    <location>
        <position position="320"/>
    </location>
    <ligand>
        <name>(6S)-NADPHX</name>
        <dbReference type="ChEBI" id="CHEBI:64076"/>
    </ligand>
</feature>
<evidence type="ECO:0000256" key="9">
    <source>
        <dbReference type="ARBA" id="ARBA00022958"/>
    </source>
</evidence>
<evidence type="ECO:0000259" key="20">
    <source>
        <dbReference type="PROSITE" id="PS51383"/>
    </source>
</evidence>
<organism evidence="22 23">
    <name type="scientific">Massilia forsythiae</name>
    <dbReference type="NCBI Taxonomy" id="2728020"/>
    <lineage>
        <taxon>Bacteria</taxon>
        <taxon>Pseudomonadati</taxon>
        <taxon>Pseudomonadota</taxon>
        <taxon>Betaproteobacteria</taxon>
        <taxon>Burkholderiales</taxon>
        <taxon>Oxalobacteraceae</taxon>
        <taxon>Telluria group</taxon>
        <taxon>Massilia</taxon>
    </lineage>
</organism>
<keyword evidence="11 18" id="KW-0413">Isomerase</keyword>
<feature type="binding site" evidence="17">
    <location>
        <begin position="410"/>
        <end position="414"/>
    </location>
    <ligand>
        <name>AMP</name>
        <dbReference type="ChEBI" id="CHEBI:456215"/>
    </ligand>
</feature>
<evidence type="ECO:0000256" key="11">
    <source>
        <dbReference type="ARBA" id="ARBA00023235"/>
    </source>
</evidence>
<keyword evidence="6 17" id="KW-0547">Nucleotide-binding</keyword>
<dbReference type="NCBIfam" id="TIGR00197">
    <property type="entry name" value="yjeF_nterm"/>
    <property type="match status" value="1"/>
</dbReference>
<evidence type="ECO:0000256" key="13">
    <source>
        <dbReference type="ARBA" id="ARBA00023268"/>
    </source>
</evidence>
<name>A0A7Z2VZY8_9BURK</name>
<dbReference type="KEGG" id="mfy:HH212_22155"/>
<evidence type="ECO:0000256" key="5">
    <source>
        <dbReference type="ARBA" id="ARBA00022723"/>
    </source>
</evidence>
<dbReference type="InterPro" id="IPR036652">
    <property type="entry name" value="YjeF_N_dom_sf"/>
</dbReference>
<evidence type="ECO:0000256" key="10">
    <source>
        <dbReference type="ARBA" id="ARBA00023027"/>
    </source>
</evidence>
<keyword evidence="9 18" id="KW-0630">Potassium</keyword>
<dbReference type="EMBL" id="CP051685">
    <property type="protein sequence ID" value="QJE02391.1"/>
    <property type="molecule type" value="Genomic_DNA"/>
</dbReference>
<evidence type="ECO:0000256" key="3">
    <source>
        <dbReference type="ARBA" id="ARBA00006001"/>
    </source>
</evidence>
<evidence type="ECO:0000256" key="7">
    <source>
        <dbReference type="ARBA" id="ARBA00022840"/>
    </source>
</evidence>
<keyword evidence="23" id="KW-1185">Reference proteome</keyword>
<feature type="binding site" evidence="18">
    <location>
        <position position="155"/>
    </location>
    <ligand>
        <name>(6S)-NADPHX</name>
        <dbReference type="ChEBI" id="CHEBI:64076"/>
    </ligand>
</feature>
<comment type="subunit">
    <text evidence="17">Homotetramer.</text>
</comment>
<dbReference type="GO" id="GO:0052855">
    <property type="term" value="F:ADP-dependent NAD(P)H-hydrate dehydratase activity"/>
    <property type="evidence" value="ECO:0007669"/>
    <property type="project" value="UniProtKB-UniRule"/>
</dbReference>
<comment type="function">
    <text evidence="18">Catalyzes the epimerization of the S- and R-forms of NAD(P)HX, a damaged form of NAD(P)H that is a result of enzymatic or heat-dependent hydration. This is a prerequisite for the S-specific NAD(P)H-hydrate dehydratase to allow the repair of both epimers of NAD(P)HX.</text>
</comment>
<evidence type="ECO:0000313" key="22">
    <source>
        <dbReference type="EMBL" id="QJE02391.1"/>
    </source>
</evidence>
<comment type="catalytic activity">
    <reaction evidence="1 18 19">
        <text>(6R)-NADHX = (6S)-NADHX</text>
        <dbReference type="Rhea" id="RHEA:32215"/>
        <dbReference type="ChEBI" id="CHEBI:64074"/>
        <dbReference type="ChEBI" id="CHEBI:64075"/>
        <dbReference type="EC" id="5.1.99.6"/>
    </reaction>
</comment>
<dbReference type="GO" id="GO:0005524">
    <property type="term" value="F:ATP binding"/>
    <property type="evidence" value="ECO:0007669"/>
    <property type="project" value="UniProtKB-UniRule"/>
</dbReference>
<dbReference type="PANTHER" id="PTHR12592">
    <property type="entry name" value="ATP-DEPENDENT (S)-NAD(P)H-HYDRATE DEHYDRATASE FAMILY MEMBER"/>
    <property type="match status" value="1"/>
</dbReference>
<comment type="catalytic activity">
    <reaction evidence="16 17 19">
        <text>(6S)-NADPHX + ADP = AMP + phosphate + NADPH + H(+)</text>
        <dbReference type="Rhea" id="RHEA:32235"/>
        <dbReference type="ChEBI" id="CHEBI:15378"/>
        <dbReference type="ChEBI" id="CHEBI:43474"/>
        <dbReference type="ChEBI" id="CHEBI:57783"/>
        <dbReference type="ChEBI" id="CHEBI:64076"/>
        <dbReference type="ChEBI" id="CHEBI:456215"/>
        <dbReference type="ChEBI" id="CHEBI:456216"/>
        <dbReference type="EC" id="4.2.1.136"/>
    </reaction>
</comment>
<dbReference type="HAMAP" id="MF_01965">
    <property type="entry name" value="NADHX_dehydratase"/>
    <property type="match status" value="1"/>
</dbReference>
<evidence type="ECO:0000256" key="1">
    <source>
        <dbReference type="ARBA" id="ARBA00000013"/>
    </source>
</evidence>
<dbReference type="Gene3D" id="3.40.50.10260">
    <property type="entry name" value="YjeF N-terminal domain"/>
    <property type="match status" value="1"/>
</dbReference>
<comment type="caution">
    <text evidence="18">Lacks conserved residue(s) required for the propagation of feature annotation.</text>
</comment>
<feature type="binding site" evidence="18">
    <location>
        <position position="122"/>
    </location>
    <ligand>
        <name>K(+)</name>
        <dbReference type="ChEBI" id="CHEBI:29103"/>
    </ligand>
</feature>
<evidence type="ECO:0000256" key="17">
    <source>
        <dbReference type="HAMAP-Rule" id="MF_01965"/>
    </source>
</evidence>
<keyword evidence="12 17" id="KW-0456">Lyase</keyword>
<evidence type="ECO:0000256" key="8">
    <source>
        <dbReference type="ARBA" id="ARBA00022857"/>
    </source>
</evidence>
<keyword evidence="5 18" id="KW-0479">Metal-binding</keyword>
<comment type="catalytic activity">
    <reaction evidence="2 18 19">
        <text>(6R)-NADPHX = (6S)-NADPHX</text>
        <dbReference type="Rhea" id="RHEA:32227"/>
        <dbReference type="ChEBI" id="CHEBI:64076"/>
        <dbReference type="ChEBI" id="CHEBI:64077"/>
        <dbReference type="EC" id="5.1.99.6"/>
    </reaction>
</comment>
<dbReference type="InterPro" id="IPR029056">
    <property type="entry name" value="Ribokinase-like"/>
</dbReference>
<dbReference type="EC" id="5.1.99.6" evidence="19"/>
<comment type="catalytic activity">
    <reaction evidence="15 17 19">
        <text>(6S)-NADHX + ADP = AMP + phosphate + NADH + H(+)</text>
        <dbReference type="Rhea" id="RHEA:32223"/>
        <dbReference type="ChEBI" id="CHEBI:15378"/>
        <dbReference type="ChEBI" id="CHEBI:43474"/>
        <dbReference type="ChEBI" id="CHEBI:57945"/>
        <dbReference type="ChEBI" id="CHEBI:64074"/>
        <dbReference type="ChEBI" id="CHEBI:456215"/>
        <dbReference type="ChEBI" id="CHEBI:456216"/>
        <dbReference type="EC" id="4.2.1.136"/>
    </reaction>
</comment>
<dbReference type="PANTHER" id="PTHR12592:SF0">
    <property type="entry name" value="ATP-DEPENDENT (S)-NAD(P)H-HYDRATE DEHYDRATASE"/>
    <property type="match status" value="1"/>
</dbReference>
<protein>
    <recommendedName>
        <fullName evidence="19">Bifunctional NAD(P)H-hydrate repair enzyme</fullName>
    </recommendedName>
    <alternativeName>
        <fullName evidence="19">Nicotinamide nucleotide repair protein</fullName>
    </alternativeName>
    <domain>
        <recommendedName>
            <fullName evidence="19">ADP-dependent (S)-NAD(P)H-hydrate dehydratase</fullName>
            <ecNumber evidence="19">4.2.1.136</ecNumber>
        </recommendedName>
        <alternativeName>
            <fullName evidence="19">ADP-dependent NAD(P)HX dehydratase</fullName>
        </alternativeName>
    </domain>
    <domain>
        <recommendedName>
            <fullName evidence="19">NAD(P)H-hydrate epimerase</fullName>
            <ecNumber evidence="19">5.1.99.6</ecNumber>
        </recommendedName>
    </domain>
</protein>
<feature type="binding site" evidence="17">
    <location>
        <position position="373"/>
    </location>
    <ligand>
        <name>(6S)-NADPHX</name>
        <dbReference type="ChEBI" id="CHEBI:64076"/>
    </ligand>
</feature>
<evidence type="ECO:0000259" key="21">
    <source>
        <dbReference type="PROSITE" id="PS51385"/>
    </source>
</evidence>
<comment type="function">
    <text evidence="14 19">Bifunctional enzyme that catalyzes the epimerization of the S- and R-forms of NAD(P)HX and the dehydration of the S-form of NAD(P)HX at the expense of ADP, which is converted to AMP. This allows the repair of both epimers of NAD(P)HX, a damaged form of NAD(P)H that is a result of enzymatic or heat-dependent hydration.</text>
</comment>
<evidence type="ECO:0000256" key="16">
    <source>
        <dbReference type="ARBA" id="ARBA00049209"/>
    </source>
</evidence>
<comment type="function">
    <text evidence="17">Catalyzes the dehydration of the S-form of NAD(P)HX at the expense of ADP, which is converted to AMP. Together with NAD(P)HX epimerase, which catalyzes the epimerization of the S- and R-forms, the enzyme allows the repair of both epimers of NAD(P)HX, a damaged form of NAD(P)H that is a result of enzymatic or heat-dependent hydration.</text>
</comment>
<feature type="binding site" evidence="18">
    <location>
        <position position="60"/>
    </location>
    <ligand>
        <name>K(+)</name>
        <dbReference type="ChEBI" id="CHEBI:29103"/>
    </ligand>
</feature>
<comment type="similarity">
    <text evidence="3 19">In the N-terminal section; belongs to the NnrE/AIBP family.</text>
</comment>
<dbReference type="Gene3D" id="3.40.1190.20">
    <property type="match status" value="1"/>
</dbReference>
<accession>A0A7Z2VZY8</accession>
<feature type="binding site" evidence="17">
    <location>
        <position position="263"/>
    </location>
    <ligand>
        <name>(6S)-NADPHX</name>
        <dbReference type="ChEBI" id="CHEBI:64076"/>
    </ligand>
</feature>
<dbReference type="GO" id="GO:0052856">
    <property type="term" value="F:NAD(P)HX epimerase activity"/>
    <property type="evidence" value="ECO:0007669"/>
    <property type="project" value="UniProtKB-UniRule"/>
</dbReference>
<dbReference type="PROSITE" id="PS51383">
    <property type="entry name" value="YJEF_C_3"/>
    <property type="match status" value="1"/>
</dbReference>
<dbReference type="InterPro" id="IPR004443">
    <property type="entry name" value="YjeF_N_dom"/>
</dbReference>
<dbReference type="SUPFAM" id="SSF64153">
    <property type="entry name" value="YjeF N-terminal domain-like"/>
    <property type="match status" value="1"/>
</dbReference>
<keyword evidence="10 17" id="KW-0520">NAD</keyword>
<dbReference type="GO" id="GO:0046872">
    <property type="term" value="F:metal ion binding"/>
    <property type="evidence" value="ECO:0007669"/>
    <property type="project" value="UniProtKB-UniRule"/>
</dbReference>
<feature type="domain" description="YjeF N-terminal" evidence="21">
    <location>
        <begin position="11"/>
        <end position="215"/>
    </location>
</feature>
<dbReference type="EC" id="4.2.1.136" evidence="19"/>
<dbReference type="GO" id="GO:0046496">
    <property type="term" value="P:nicotinamide nucleotide metabolic process"/>
    <property type="evidence" value="ECO:0007669"/>
    <property type="project" value="UniProtKB-UniRule"/>
</dbReference>
<comment type="similarity">
    <text evidence="18">Belongs to the NnrE/AIBP family.</text>
</comment>
<dbReference type="PIRSF" id="PIRSF017184">
    <property type="entry name" value="Nnr"/>
    <property type="match status" value="1"/>
</dbReference>
<dbReference type="Pfam" id="PF03853">
    <property type="entry name" value="YjeF_N"/>
    <property type="match status" value="1"/>
</dbReference>
<dbReference type="InterPro" id="IPR030677">
    <property type="entry name" value="Nnr"/>
</dbReference>
<evidence type="ECO:0000256" key="18">
    <source>
        <dbReference type="HAMAP-Rule" id="MF_01966"/>
    </source>
</evidence>
<comment type="cofactor">
    <cofactor evidence="17">
        <name>Mg(2+)</name>
        <dbReference type="ChEBI" id="CHEBI:18420"/>
    </cofactor>
</comment>
<evidence type="ECO:0000313" key="23">
    <source>
        <dbReference type="Proteomes" id="UP000502415"/>
    </source>
</evidence>
<comment type="cofactor">
    <cofactor evidence="18 19">
        <name>K(+)</name>
        <dbReference type="ChEBI" id="CHEBI:29103"/>
    </cofactor>
    <text evidence="18 19">Binds 1 potassium ion per subunit.</text>
</comment>
<feature type="binding site" evidence="18">
    <location>
        <position position="158"/>
    </location>
    <ligand>
        <name>K(+)</name>
        <dbReference type="ChEBI" id="CHEBI:29103"/>
    </ligand>
</feature>
<comment type="similarity">
    <text evidence="4 19">In the C-terminal section; belongs to the NnrD/CARKD family.</text>
</comment>
<evidence type="ECO:0000256" key="6">
    <source>
        <dbReference type="ARBA" id="ARBA00022741"/>
    </source>
</evidence>
<sequence>MDTLLYSVDQIRAIERAATSALPPGTLMRRAGEAATTYALELLKGRPTDVVLVLAGPGNNGGDALEVAANLAALGCKVKVAWLGGDGAPSPETQAALERAHAGSACFVDDLTDGESHCLVIDGLFGIGPARPLAGRARELVEAVNRKRCPVLSLDVPSGLDADTGAVVGPHGIAVAATYTITFLGNKPGLHTGDGCDHAGRVHVDRLGVDELQVAGVDAEHARARLNLPPLFAACAAPRRRNSHKGSYGDVAVLGGAPGMAGAALLAARGALFAGAGRVFVAAVGDDGAGIALDPTQPEIMIRPAAGFAFGGRTVVAGPGMGDSAGATRMLAQVLDGSGPLLVDADALNLVAASPDLQARLARHDGPAVLTPHPLEAARLLGVTTPVVQADRLESARELAQRLNAVVVLKGAGSVIARPDGEVAVNTSGNPGLATGGSGDVLAGLGGALLAQGWPAWEAALGAVWLHGAAADRLVNCGCGPIGLTAGELPRAIRAELNALAAQSRS</sequence>
<dbReference type="NCBIfam" id="TIGR00196">
    <property type="entry name" value="yjeF_cterm"/>
    <property type="match status" value="1"/>
</dbReference>
<feature type="binding site" evidence="17">
    <location>
        <position position="440"/>
    </location>
    <ligand>
        <name>(6S)-NADPHX</name>
        <dbReference type="ChEBI" id="CHEBI:64076"/>
    </ligand>
</feature>
<gene>
    <name evidence="17" type="primary">nnrD</name>
    <name evidence="18" type="synonym">nnrE</name>
    <name evidence="22" type="ORF">HH212_22155</name>
</gene>